<reference evidence="2 3" key="1">
    <citation type="journal article" date="2017" name="Biotechnol. Biofuels">
        <title>Differential beta-glucosidase expression as a function of carbon source availability in Talaromyces amestolkiae: a genomic and proteomic approach.</title>
        <authorList>
            <person name="de Eugenio L.I."/>
            <person name="Mendez-Liter J.A."/>
            <person name="Nieto-Dominguez M."/>
            <person name="Alonso L."/>
            <person name="Gil-Munoz J."/>
            <person name="Barriuso J."/>
            <person name="Prieto A."/>
            <person name="Martinez M.J."/>
        </authorList>
    </citation>
    <scope>NUCLEOTIDE SEQUENCE [LARGE SCALE GENOMIC DNA]</scope>
    <source>
        <strain evidence="2 3">CIB</strain>
    </source>
</reference>
<keyword evidence="3" id="KW-1185">Reference proteome</keyword>
<feature type="signal peptide" evidence="1">
    <location>
        <begin position="1"/>
        <end position="22"/>
    </location>
</feature>
<feature type="chain" id="PRO_5017024374" description="Saponin hydrolase" evidence="1">
    <location>
        <begin position="23"/>
        <end position="639"/>
    </location>
</feature>
<proteinExistence type="predicted"/>
<evidence type="ECO:0000313" key="2">
    <source>
        <dbReference type="EMBL" id="RAO73037.1"/>
    </source>
</evidence>
<dbReference type="EMBL" id="MIKG01000022">
    <property type="protein sequence ID" value="RAO73037.1"/>
    <property type="molecule type" value="Genomic_DNA"/>
</dbReference>
<accession>A0A364LB65</accession>
<dbReference type="STRING" id="1196081.A0A364LB65"/>
<gene>
    <name evidence="2" type="ORF">BHQ10_009049</name>
</gene>
<evidence type="ECO:0000313" key="3">
    <source>
        <dbReference type="Proteomes" id="UP000249363"/>
    </source>
</evidence>
<name>A0A364LB65_TALAM</name>
<comment type="caution">
    <text evidence="2">The sequence shown here is derived from an EMBL/GenBank/DDBJ whole genome shotgun (WGS) entry which is preliminary data.</text>
</comment>
<evidence type="ECO:0000256" key="1">
    <source>
        <dbReference type="SAM" id="SignalP"/>
    </source>
</evidence>
<sequence length="639" mass="68785">MHLPRSTAILAALWVVAGSVEAARSQEGLVDVEQKATIPPPAPEPIRIVELPLPPVATSDDVGACTLEINPRKTGCMGKGSFFQSGNFLPNDKHVVALVNFTGAPDSPDPASIYSGLQLILIKADGTNFTNGDPWKCVTCGVPPENMVNTSPLSTYPQAFRDGSRVLAGYSIVDCGTEQLASDSCTSNKIHIYPLRWNVNADGSGSGGDIRELRIHPDNIHLGFNAETFTGTTLGEFSYFGRLEFNASPTEGIPLSARYDIVNVTILHQDDGPQVLSTNGSELIFNPEALNVGEFRGFSGLGDEVAYLGPNVESGNFDVFAVNIQTGKVRRITSDTGYTDPLHISPDNQWSVVLTTLNSSRMEFLSGMRGVPPLTDTISVGVTASVRNNLNRRFFQPWLLDYYGSRDSYNGQMINAGGDCTPGSINDPNWNAMADPKWSNDGTMIAYYQTLVVSPECGGLNPLPCPVSTAPGGRTSRLMLATLISRKPLDMPPVQPVSDSIPWGTRYIPGSAPPSSPPLLNGSYTLQGKVEGHAQATFTLAEAGNYIQNVAVEYSNYSDDGIQFISGFENVTATPLNLTSTLLDWYANMTSVGEVISTKFTSDDGFHVVDDEEWDVFIANGSLTTTVGSVLYTQPFNYS</sequence>
<keyword evidence="1" id="KW-0732">Signal</keyword>
<protein>
    <recommendedName>
        <fullName evidence="4">Saponin hydrolase</fullName>
    </recommendedName>
</protein>
<dbReference type="RefSeq" id="XP_040737551.1">
    <property type="nucleotide sequence ID" value="XM_040881922.1"/>
</dbReference>
<organism evidence="2 3">
    <name type="scientific">Talaromyces amestolkiae</name>
    <dbReference type="NCBI Taxonomy" id="1196081"/>
    <lineage>
        <taxon>Eukaryota</taxon>
        <taxon>Fungi</taxon>
        <taxon>Dikarya</taxon>
        <taxon>Ascomycota</taxon>
        <taxon>Pezizomycotina</taxon>
        <taxon>Eurotiomycetes</taxon>
        <taxon>Eurotiomycetidae</taxon>
        <taxon>Eurotiales</taxon>
        <taxon>Trichocomaceae</taxon>
        <taxon>Talaromyces</taxon>
        <taxon>Talaromyces sect. Talaromyces</taxon>
    </lineage>
</organism>
<dbReference type="OrthoDB" id="10265322at2759"/>
<evidence type="ECO:0008006" key="4">
    <source>
        <dbReference type="Google" id="ProtNLM"/>
    </source>
</evidence>
<dbReference type="InterPro" id="IPR011042">
    <property type="entry name" value="6-blade_b-propeller_TolB-like"/>
</dbReference>
<dbReference type="Gene3D" id="2.120.10.30">
    <property type="entry name" value="TolB, C-terminal domain"/>
    <property type="match status" value="1"/>
</dbReference>
<dbReference type="Proteomes" id="UP000249363">
    <property type="component" value="Unassembled WGS sequence"/>
</dbReference>
<dbReference type="GeneID" id="63798263"/>
<dbReference type="AlphaFoldDB" id="A0A364LB65"/>